<sequence>MAAVDASAVGEHVWKQPCVTAEYAGTVGPACRGALNSRTRIGPWQHRGIGQTGASRLIREIEKRPGSHVVSKLKSRPVPLWGPLRRLHVRQPQPYHTARDDVAYIRTLQLHVKHINISNLKTTKLSRISHPLKMAASTTFEPVNYGRSGYNIVSGAPGTVPSDDEDRR</sequence>
<name>A0A9P8M5K7_9HYPO</name>
<dbReference type="Proteomes" id="UP000764110">
    <property type="component" value="Unassembled WGS sequence"/>
</dbReference>
<evidence type="ECO:0000313" key="2">
    <source>
        <dbReference type="Proteomes" id="UP000764110"/>
    </source>
</evidence>
<reference evidence="1 2" key="1">
    <citation type="submission" date="2020-07" db="EMBL/GenBank/DDBJ databases">
        <title>Metarhizium humberi genome.</title>
        <authorList>
            <person name="Lysoe E."/>
        </authorList>
    </citation>
    <scope>NUCLEOTIDE SEQUENCE [LARGE SCALE GENOMIC DNA]</scope>
    <source>
        <strain evidence="1 2">ESALQ1638</strain>
    </source>
</reference>
<organism evidence="1 2">
    <name type="scientific">Metarhizium humberi</name>
    <dbReference type="NCBI Taxonomy" id="2596975"/>
    <lineage>
        <taxon>Eukaryota</taxon>
        <taxon>Fungi</taxon>
        <taxon>Dikarya</taxon>
        <taxon>Ascomycota</taxon>
        <taxon>Pezizomycotina</taxon>
        <taxon>Sordariomycetes</taxon>
        <taxon>Hypocreomycetidae</taxon>
        <taxon>Hypocreales</taxon>
        <taxon>Clavicipitaceae</taxon>
        <taxon>Metarhizium</taxon>
    </lineage>
</organism>
<evidence type="ECO:0000313" key="1">
    <source>
        <dbReference type="EMBL" id="KAH0594510.1"/>
    </source>
</evidence>
<proteinExistence type="predicted"/>
<keyword evidence="2" id="KW-1185">Reference proteome</keyword>
<accession>A0A9P8M5K7</accession>
<gene>
    <name evidence="1" type="ORF">MHUMG1_07861</name>
</gene>
<comment type="caution">
    <text evidence="1">The sequence shown here is derived from an EMBL/GenBank/DDBJ whole genome shotgun (WGS) entry which is preliminary data.</text>
</comment>
<dbReference type="AlphaFoldDB" id="A0A9P8M5K7"/>
<dbReference type="EMBL" id="JACEFI010000016">
    <property type="protein sequence ID" value="KAH0594510.1"/>
    <property type="molecule type" value="Genomic_DNA"/>
</dbReference>
<protein>
    <submittedName>
        <fullName evidence="1">Uncharacterized protein</fullName>
    </submittedName>
</protein>